<accession>A0A931B4X0</accession>
<dbReference type="GO" id="GO:0000976">
    <property type="term" value="F:transcription cis-regulatory region binding"/>
    <property type="evidence" value="ECO:0007669"/>
    <property type="project" value="TreeGrafter"/>
</dbReference>
<keyword evidence="5" id="KW-1185">Reference proteome</keyword>
<organism evidence="4 5">
    <name type="scientific">Streptacidiphilus fuscans</name>
    <dbReference type="NCBI Taxonomy" id="2789292"/>
    <lineage>
        <taxon>Bacteria</taxon>
        <taxon>Bacillati</taxon>
        <taxon>Actinomycetota</taxon>
        <taxon>Actinomycetes</taxon>
        <taxon>Kitasatosporales</taxon>
        <taxon>Streptomycetaceae</taxon>
        <taxon>Streptacidiphilus</taxon>
    </lineage>
</organism>
<dbReference type="SUPFAM" id="SSF46689">
    <property type="entry name" value="Homeodomain-like"/>
    <property type="match status" value="1"/>
</dbReference>
<dbReference type="Proteomes" id="UP000657385">
    <property type="component" value="Unassembled WGS sequence"/>
</dbReference>
<dbReference type="PROSITE" id="PS50977">
    <property type="entry name" value="HTH_TETR_2"/>
    <property type="match status" value="1"/>
</dbReference>
<evidence type="ECO:0000313" key="4">
    <source>
        <dbReference type="EMBL" id="MBF9067958.1"/>
    </source>
</evidence>
<sequence>MSAEERRESVIRAAMVAFADGGYNGTSTAEIARQVGVSQPYLFRLFENKRALFEAAVRRCMEEVKESFLAAAEGLQGEEALEAMGDAYVELIGDRSRLLMQMQMYVSTAAAEAAGDHEVGKAVRALWEDLWDSVAAVSGSTPEEIGQFFASGMLINSLVAMGFPPDHRVWQSLGKKACGIPGANNESTAATSTKNAISKNAHVKTDSIGG</sequence>
<keyword evidence="1 2" id="KW-0238">DNA-binding</keyword>
<proteinExistence type="predicted"/>
<dbReference type="InterPro" id="IPR009057">
    <property type="entry name" value="Homeodomain-like_sf"/>
</dbReference>
<name>A0A931B4X0_9ACTN</name>
<gene>
    <name evidence="4" type="ORF">I2501_07880</name>
</gene>
<comment type="caution">
    <text evidence="4">The sequence shown here is derived from an EMBL/GenBank/DDBJ whole genome shotgun (WGS) entry which is preliminary data.</text>
</comment>
<dbReference type="GO" id="GO:0003700">
    <property type="term" value="F:DNA-binding transcription factor activity"/>
    <property type="evidence" value="ECO:0007669"/>
    <property type="project" value="TreeGrafter"/>
</dbReference>
<dbReference type="PRINTS" id="PR00455">
    <property type="entry name" value="HTHTETR"/>
</dbReference>
<feature type="DNA-binding region" description="H-T-H motif" evidence="2">
    <location>
        <begin position="27"/>
        <end position="46"/>
    </location>
</feature>
<dbReference type="EMBL" id="JADPRT010000003">
    <property type="protein sequence ID" value="MBF9067958.1"/>
    <property type="molecule type" value="Genomic_DNA"/>
</dbReference>
<feature type="domain" description="HTH tetR-type" evidence="3">
    <location>
        <begin position="4"/>
        <end position="64"/>
    </location>
</feature>
<dbReference type="Gene3D" id="1.10.357.10">
    <property type="entry name" value="Tetracycline Repressor, domain 2"/>
    <property type="match status" value="1"/>
</dbReference>
<evidence type="ECO:0000256" key="1">
    <source>
        <dbReference type="ARBA" id="ARBA00023125"/>
    </source>
</evidence>
<dbReference type="PANTHER" id="PTHR30055">
    <property type="entry name" value="HTH-TYPE TRANSCRIPTIONAL REGULATOR RUTR"/>
    <property type="match status" value="1"/>
</dbReference>
<dbReference type="InterPro" id="IPR001647">
    <property type="entry name" value="HTH_TetR"/>
</dbReference>
<dbReference type="InterPro" id="IPR050109">
    <property type="entry name" value="HTH-type_TetR-like_transc_reg"/>
</dbReference>
<reference evidence="4" key="1">
    <citation type="submission" date="2020-11" db="EMBL/GenBank/DDBJ databases">
        <title>Isolation and identification of active actinomycetes.</title>
        <authorList>
            <person name="Yu B."/>
        </authorList>
    </citation>
    <scope>NUCLEOTIDE SEQUENCE</scope>
    <source>
        <strain evidence="4">NEAU-YB345</strain>
    </source>
</reference>
<evidence type="ECO:0000313" key="5">
    <source>
        <dbReference type="Proteomes" id="UP000657385"/>
    </source>
</evidence>
<evidence type="ECO:0000259" key="3">
    <source>
        <dbReference type="PROSITE" id="PS50977"/>
    </source>
</evidence>
<protein>
    <submittedName>
        <fullName evidence="4">TetR/AcrR family transcriptional regulator</fullName>
    </submittedName>
</protein>
<dbReference type="Pfam" id="PF00440">
    <property type="entry name" value="TetR_N"/>
    <property type="match status" value="1"/>
</dbReference>
<dbReference type="PANTHER" id="PTHR30055:SF146">
    <property type="entry name" value="HTH-TYPE TRANSCRIPTIONAL DUAL REGULATOR CECR"/>
    <property type="match status" value="1"/>
</dbReference>
<dbReference type="AlphaFoldDB" id="A0A931B4X0"/>
<evidence type="ECO:0000256" key="2">
    <source>
        <dbReference type="PROSITE-ProRule" id="PRU00335"/>
    </source>
</evidence>